<evidence type="ECO:0000313" key="4">
    <source>
        <dbReference type="Proteomes" id="UP001369086"/>
    </source>
</evidence>
<dbReference type="PANTHER" id="PTHR47135:SF3">
    <property type="entry name" value="FIBRONECTIN TYPE-III DOMAIN-CONTAINING PROTEIN"/>
    <property type="match status" value="1"/>
</dbReference>
<feature type="non-terminal residue" evidence="3">
    <location>
        <position position="1"/>
    </location>
</feature>
<comment type="caution">
    <text evidence="3">The sequence shown here is derived from an EMBL/GenBank/DDBJ whole genome shotgun (WGS) entry which is preliminary data.</text>
</comment>
<reference evidence="3 4" key="1">
    <citation type="submission" date="2021-05" db="EMBL/GenBank/DDBJ databases">
        <authorList>
            <person name="Zahm M."/>
            <person name="Klopp C."/>
            <person name="Cabau C."/>
            <person name="Kuhl H."/>
            <person name="Suciu R."/>
            <person name="Ciorpac M."/>
            <person name="Holostenco D."/>
            <person name="Gessner J."/>
            <person name="Wuertz S."/>
            <person name="Hohne C."/>
            <person name="Stock M."/>
            <person name="Gislard M."/>
            <person name="Lluch J."/>
            <person name="Milhes M."/>
            <person name="Lampietro C."/>
            <person name="Lopez Roques C."/>
            <person name="Donnadieu C."/>
            <person name="Du K."/>
            <person name="Schartl M."/>
            <person name="Guiguen Y."/>
        </authorList>
    </citation>
    <scope>NUCLEOTIDE SEQUENCE [LARGE SCALE GENOMIC DNA]</scope>
    <source>
        <strain evidence="3">Hh-F2</strain>
        <tissue evidence="3">Blood</tissue>
    </source>
</reference>
<dbReference type="InterPro" id="IPR013783">
    <property type="entry name" value="Ig-like_fold"/>
</dbReference>
<evidence type="ECO:0000256" key="1">
    <source>
        <dbReference type="SAM" id="MobiDB-lite"/>
    </source>
</evidence>
<proteinExistence type="predicted"/>
<sequence>SCVDGFATVTWNPSSGATSYRASATTQNGTAALSCTTKTTGCQIMGLKCGAKYTVHVFALAGGCESVAETTAVFQTVPCTPTNVTADAGCSTDSLSVSWSYSSGALMYFATVEGSDGTQHACVARDTQCQITALECGQSYTVYVTATNLKCNSSRSSTVTVKTAPCDPQNIVARLDCITSIAIVYWDPSPGAESYTVMADGSNDHVISCNTPNTTCQLNELDCGQLYNVTVLAQDSKCSSTPINSASVQTVPCVPDNLTVQMQCATNSALLSWDQSNRSLEYFVSASGSDGEKLSCISQEPGCTIDGLTCGTIYSFTVTASNGVCNSSFSVPVIAGAVPCPAESVALSLLLLVDAVQEAKVGWSAVQCAGVEYSVEMHGLIEDDPQAQFILTSYWTRATYFFFPVPCSSTYNVTVTSRNSAGIGYPSPPVQGLAVPCPPKGVTFYTEGTSQVISWNASVHAMEYVVYSSKAQRTELCRTSHFSCTVPKKQNDTIEVTAVNSAGESEPSVEILVQDTNLKRRRRDLTEDTGTYEDYTSPFPTLAQL</sequence>
<dbReference type="InterPro" id="IPR036116">
    <property type="entry name" value="FN3_sf"/>
</dbReference>
<dbReference type="PROSITE" id="PS50853">
    <property type="entry name" value="FN3"/>
    <property type="match status" value="3"/>
</dbReference>
<dbReference type="SUPFAM" id="SSF49265">
    <property type="entry name" value="Fibronectin type III"/>
    <property type="match status" value="3"/>
</dbReference>
<feature type="domain" description="Fibronectin type-III" evidence="2">
    <location>
        <begin position="254"/>
        <end position="340"/>
    </location>
</feature>
<dbReference type="EMBL" id="JAHFZB010000011">
    <property type="protein sequence ID" value="KAK6484157.1"/>
    <property type="molecule type" value="Genomic_DNA"/>
</dbReference>
<dbReference type="CDD" id="cd00063">
    <property type="entry name" value="FN3"/>
    <property type="match status" value="1"/>
</dbReference>
<protein>
    <submittedName>
        <fullName evidence="3">Fibronectin type III domain-containing protein 7-like</fullName>
    </submittedName>
</protein>
<dbReference type="SMART" id="SM00060">
    <property type="entry name" value="FN3"/>
    <property type="match status" value="5"/>
</dbReference>
<feature type="domain" description="Fibronectin type-III" evidence="2">
    <location>
        <begin position="167"/>
        <end position="253"/>
    </location>
</feature>
<feature type="domain" description="Fibronectin type-III" evidence="2">
    <location>
        <begin position="80"/>
        <end position="166"/>
    </location>
</feature>
<keyword evidence="4" id="KW-1185">Reference proteome</keyword>
<evidence type="ECO:0000259" key="2">
    <source>
        <dbReference type="PROSITE" id="PS50853"/>
    </source>
</evidence>
<accession>A0ABR0ZH78</accession>
<dbReference type="Pfam" id="PF00041">
    <property type="entry name" value="fn3"/>
    <property type="match status" value="2"/>
</dbReference>
<name>A0ABR0ZH78_HUSHU</name>
<dbReference type="Gene3D" id="2.60.40.10">
    <property type="entry name" value="Immunoglobulins"/>
    <property type="match status" value="5"/>
</dbReference>
<gene>
    <name evidence="3" type="ORF">HHUSO_G13871</name>
</gene>
<dbReference type="InterPro" id="IPR003961">
    <property type="entry name" value="FN3_dom"/>
</dbReference>
<organism evidence="3 4">
    <name type="scientific">Huso huso</name>
    <name type="common">Beluga</name>
    <name type="synonym">Acipenser huso</name>
    <dbReference type="NCBI Taxonomy" id="61971"/>
    <lineage>
        <taxon>Eukaryota</taxon>
        <taxon>Metazoa</taxon>
        <taxon>Chordata</taxon>
        <taxon>Craniata</taxon>
        <taxon>Vertebrata</taxon>
        <taxon>Euteleostomi</taxon>
        <taxon>Actinopterygii</taxon>
        <taxon>Chondrostei</taxon>
        <taxon>Acipenseriformes</taxon>
        <taxon>Acipenseridae</taxon>
        <taxon>Huso</taxon>
    </lineage>
</organism>
<evidence type="ECO:0000313" key="3">
    <source>
        <dbReference type="EMBL" id="KAK6484157.1"/>
    </source>
</evidence>
<dbReference type="PANTHER" id="PTHR47135">
    <property type="entry name" value="FIBRONECTIN TYPE III DOMAIN-CONTAINING PROTEIN 7"/>
    <property type="match status" value="1"/>
</dbReference>
<dbReference type="Proteomes" id="UP001369086">
    <property type="component" value="Unassembled WGS sequence"/>
</dbReference>
<feature type="region of interest" description="Disordered" evidence="1">
    <location>
        <begin position="522"/>
        <end position="545"/>
    </location>
</feature>